<dbReference type="AlphaFoldDB" id="A0A8H3BY00"/>
<proteinExistence type="predicted"/>
<evidence type="ECO:0000313" key="1">
    <source>
        <dbReference type="EMBL" id="CAE6467244.1"/>
    </source>
</evidence>
<organism evidence="1 2">
    <name type="scientific">Rhizoctonia solani</name>
    <dbReference type="NCBI Taxonomy" id="456999"/>
    <lineage>
        <taxon>Eukaryota</taxon>
        <taxon>Fungi</taxon>
        <taxon>Dikarya</taxon>
        <taxon>Basidiomycota</taxon>
        <taxon>Agaricomycotina</taxon>
        <taxon>Agaricomycetes</taxon>
        <taxon>Cantharellales</taxon>
        <taxon>Ceratobasidiaceae</taxon>
        <taxon>Rhizoctonia</taxon>
    </lineage>
</organism>
<dbReference type="EMBL" id="CAJMWS010000879">
    <property type="protein sequence ID" value="CAE6467244.1"/>
    <property type="molecule type" value="Genomic_DNA"/>
</dbReference>
<evidence type="ECO:0000313" key="2">
    <source>
        <dbReference type="Proteomes" id="UP000663846"/>
    </source>
</evidence>
<name>A0A8H3BY00_9AGAM</name>
<dbReference type="Proteomes" id="UP000663846">
    <property type="component" value="Unassembled WGS sequence"/>
</dbReference>
<gene>
    <name evidence="1" type="ORF">RDB_LOCUS169387</name>
</gene>
<accession>A0A8H3BY00</accession>
<comment type="caution">
    <text evidence="1">The sequence shown here is derived from an EMBL/GenBank/DDBJ whole genome shotgun (WGS) entry which is preliminary data.</text>
</comment>
<protein>
    <submittedName>
        <fullName evidence="1">Uncharacterized protein</fullName>
    </submittedName>
</protein>
<sequence>MDFGKEWGTGIVFRWYQRLQESSVSVERLQIRIDRGTPPHRFVVAHLRGSKTICRFDRRPETPKPGTLFLELLGAPTRRAADEWTLYELEGWEKSERDSPTHCELDMELPSHTNLLLILAACYALAKDTKACNYELFRYNCYFFSWTITVVVARHVLPLAPPSPHRVVQSTSLPADLSSIADNVAERTTAGLIAMVLDTITAVRNKTGKDLNPGLGKRELVVWGLPTGIFCFLLRSGFKLRLRTGLETQLKEKVRSQLEQSTKQVLEEILTRQSSATKLTQNRLWVTDLMVDFRLLLEQQIIKVMWGAILDIAAEGYGSPEPGDLIQTLKTHPKLRYRLKYRLFGANVVQFTQIWTEALHRALPAAQKATSELTKTDRYDSEEARHKAIFNAAFVAAKEAALLGVKDVVTRTSPGMHNNKRENMWVLIWDRWDEIWGSFEDRSRDTVVGLMKKSIEDIVRVGAAAIVAAVESDDSRSIQASITPVADAKRVGKKITLSYIQNNIIKFIRASYPQASESYITSIQEDMAQAWNLSQQYFETIIPL</sequence>
<reference evidence="1" key="1">
    <citation type="submission" date="2021-01" db="EMBL/GenBank/DDBJ databases">
        <authorList>
            <person name="Kaushik A."/>
        </authorList>
    </citation>
    <scope>NUCLEOTIDE SEQUENCE</scope>
    <source>
        <strain evidence="1">AG1-1C</strain>
    </source>
</reference>